<sequence length="625" mass="70193">MKPYFTSSRGWEKKEGLELIFNNDLSVLCESRNPCCKLVCLENYPGSNSSASPNITSMSIYQKTQTLIGSDDGRSPSKLLATLTFPRPNVSYKADGVNAKGTLTARWAIIEIELDPHHDCFSDYRCELHTTVDNQGTLFISESTLVNGPKQRASVASEGRLTQSVMLRKWAYAMNKKIRPLESQNQELQNRMLLLERDMQYTVAELKNKQAVDLSNIEQLYHIASHTVERIESHISDKLRDFFTNFSIFYSGATHSGKQASTSNALIDNVQNSLVLIQGKLQALISEVEAIEDKLTGKVKGNSTDDVFTNHAKNVCDLLQNQLLATIRYQDTIWKNLTVKIDRMTATSHALGNKVSTNFAMLQEKLWGNSLQTEASINKTSTGGLFSSDHSPSLKQAASSRETKSREENLFHNRACERGMAVESTNNLLNSYTIINPHDNDVITSPYLCDTVTDGGGWIVIQRRMTGNIDFIQTWAVYKQGFGSLFDEFWLGNDNIHAITSSGTYELKVDLKYEGKSAYAWYSNFSIDSEENKYTLRLGDYIAGGAGDSLSYHRDMPFSTFDMDNDKDSDGNCAFTHSGAWWFDACAYSSLNGQWQAQGAKGIWWKHLAGSNFLGYSEMKIRFRK</sequence>
<keyword evidence="5" id="KW-1185">Reference proteome</keyword>
<keyword evidence="1" id="KW-1015">Disulfide bond</keyword>
<dbReference type="PANTHER" id="PTHR19143">
    <property type="entry name" value="FIBRINOGEN/TENASCIN/ANGIOPOEITIN"/>
    <property type="match status" value="1"/>
</dbReference>
<protein>
    <submittedName>
        <fullName evidence="4">Ficolin-1</fullName>
    </submittedName>
</protein>
<name>A0AAV4CGL7_9GAST</name>
<dbReference type="PANTHER" id="PTHR19143:SF458">
    <property type="entry name" value="FIBRINOGEN C-TERMINAL DOMAIN-CONTAINING PROTEIN-RELATED"/>
    <property type="match status" value="1"/>
</dbReference>
<organism evidence="4 5">
    <name type="scientific">Plakobranchus ocellatus</name>
    <dbReference type="NCBI Taxonomy" id="259542"/>
    <lineage>
        <taxon>Eukaryota</taxon>
        <taxon>Metazoa</taxon>
        <taxon>Spiralia</taxon>
        <taxon>Lophotrochozoa</taxon>
        <taxon>Mollusca</taxon>
        <taxon>Gastropoda</taxon>
        <taxon>Heterobranchia</taxon>
        <taxon>Euthyneura</taxon>
        <taxon>Panpulmonata</taxon>
        <taxon>Sacoglossa</taxon>
        <taxon>Placobranchoidea</taxon>
        <taxon>Plakobranchidae</taxon>
        <taxon>Plakobranchus</taxon>
    </lineage>
</organism>
<dbReference type="SMART" id="SM00186">
    <property type="entry name" value="FBG"/>
    <property type="match status" value="1"/>
</dbReference>
<dbReference type="InterPro" id="IPR014716">
    <property type="entry name" value="Fibrinogen_a/b/g_C_1"/>
</dbReference>
<reference evidence="4 5" key="1">
    <citation type="journal article" date="2021" name="Elife">
        <title>Chloroplast acquisition without the gene transfer in kleptoplastic sea slugs, Plakobranchus ocellatus.</title>
        <authorList>
            <person name="Maeda T."/>
            <person name="Takahashi S."/>
            <person name="Yoshida T."/>
            <person name="Shimamura S."/>
            <person name="Takaki Y."/>
            <person name="Nagai Y."/>
            <person name="Toyoda A."/>
            <person name="Suzuki Y."/>
            <person name="Arimoto A."/>
            <person name="Ishii H."/>
            <person name="Satoh N."/>
            <person name="Nishiyama T."/>
            <person name="Hasebe M."/>
            <person name="Maruyama T."/>
            <person name="Minagawa J."/>
            <person name="Obokata J."/>
            <person name="Shigenobu S."/>
        </authorList>
    </citation>
    <scope>NUCLEOTIDE SEQUENCE [LARGE SCALE GENOMIC DNA]</scope>
</reference>
<dbReference type="Proteomes" id="UP000735302">
    <property type="component" value="Unassembled WGS sequence"/>
</dbReference>
<gene>
    <name evidence="4" type="ORF">PoB_005694200</name>
</gene>
<dbReference type="PROSITE" id="PS51406">
    <property type="entry name" value="FIBRINOGEN_C_2"/>
    <property type="match status" value="1"/>
</dbReference>
<dbReference type="GO" id="GO:0005615">
    <property type="term" value="C:extracellular space"/>
    <property type="evidence" value="ECO:0007669"/>
    <property type="project" value="TreeGrafter"/>
</dbReference>
<dbReference type="PROSITE" id="PS00514">
    <property type="entry name" value="FIBRINOGEN_C_1"/>
    <property type="match status" value="1"/>
</dbReference>
<dbReference type="AlphaFoldDB" id="A0AAV4CGL7"/>
<evidence type="ECO:0000259" key="3">
    <source>
        <dbReference type="PROSITE" id="PS51406"/>
    </source>
</evidence>
<evidence type="ECO:0000313" key="5">
    <source>
        <dbReference type="Proteomes" id="UP000735302"/>
    </source>
</evidence>
<dbReference type="InterPro" id="IPR002181">
    <property type="entry name" value="Fibrinogen_a/b/g_C_dom"/>
</dbReference>
<accession>A0AAV4CGL7</accession>
<comment type="caution">
    <text evidence="4">The sequence shown here is derived from an EMBL/GenBank/DDBJ whole genome shotgun (WGS) entry which is preliminary data.</text>
</comment>
<evidence type="ECO:0000313" key="4">
    <source>
        <dbReference type="EMBL" id="GFO30437.1"/>
    </source>
</evidence>
<dbReference type="InterPro" id="IPR020837">
    <property type="entry name" value="Fibrinogen_CS"/>
</dbReference>
<dbReference type="CDD" id="cd00087">
    <property type="entry name" value="FReD"/>
    <property type="match status" value="1"/>
</dbReference>
<dbReference type="InterPro" id="IPR050373">
    <property type="entry name" value="Fibrinogen_C-term_domain"/>
</dbReference>
<dbReference type="Pfam" id="PF00147">
    <property type="entry name" value="Fibrinogen_C"/>
    <property type="match status" value="1"/>
</dbReference>
<dbReference type="InterPro" id="IPR036056">
    <property type="entry name" value="Fibrinogen-like_C"/>
</dbReference>
<evidence type="ECO:0000256" key="2">
    <source>
        <dbReference type="SAM" id="MobiDB-lite"/>
    </source>
</evidence>
<feature type="domain" description="Fibrinogen C-terminal" evidence="3">
    <location>
        <begin position="407"/>
        <end position="625"/>
    </location>
</feature>
<evidence type="ECO:0000256" key="1">
    <source>
        <dbReference type="ARBA" id="ARBA00023157"/>
    </source>
</evidence>
<dbReference type="EMBL" id="BLXT01006238">
    <property type="protein sequence ID" value="GFO30437.1"/>
    <property type="molecule type" value="Genomic_DNA"/>
</dbReference>
<dbReference type="SUPFAM" id="SSF56496">
    <property type="entry name" value="Fibrinogen C-terminal domain-like"/>
    <property type="match status" value="1"/>
</dbReference>
<feature type="region of interest" description="Disordered" evidence="2">
    <location>
        <begin position="382"/>
        <end position="408"/>
    </location>
</feature>
<proteinExistence type="predicted"/>
<dbReference type="Gene3D" id="3.90.215.10">
    <property type="entry name" value="Gamma Fibrinogen, chain A, domain 1"/>
    <property type="match status" value="1"/>
</dbReference>
<feature type="compositionally biased region" description="Polar residues" evidence="2">
    <location>
        <begin position="382"/>
        <end position="400"/>
    </location>
</feature>